<accession>A0ABP8CWU8</accession>
<organism evidence="2 3">
    <name type="scientific">Dactylosporangium darangshiense</name>
    <dbReference type="NCBI Taxonomy" id="579108"/>
    <lineage>
        <taxon>Bacteria</taxon>
        <taxon>Bacillati</taxon>
        <taxon>Actinomycetota</taxon>
        <taxon>Actinomycetes</taxon>
        <taxon>Micromonosporales</taxon>
        <taxon>Micromonosporaceae</taxon>
        <taxon>Dactylosporangium</taxon>
    </lineage>
</organism>
<evidence type="ECO:0000256" key="1">
    <source>
        <dbReference type="SAM" id="Phobius"/>
    </source>
</evidence>
<dbReference type="EMBL" id="BAABAT010000001">
    <property type="protein sequence ID" value="GAA4244361.1"/>
    <property type="molecule type" value="Genomic_DNA"/>
</dbReference>
<comment type="caution">
    <text evidence="2">The sequence shown here is derived from an EMBL/GenBank/DDBJ whole genome shotgun (WGS) entry which is preliminary data.</text>
</comment>
<keyword evidence="1" id="KW-0472">Membrane</keyword>
<feature type="transmembrane region" description="Helical" evidence="1">
    <location>
        <begin position="56"/>
        <end position="78"/>
    </location>
</feature>
<gene>
    <name evidence="2" type="ORF">GCM10022255_007130</name>
</gene>
<keyword evidence="1" id="KW-1133">Transmembrane helix</keyword>
<reference evidence="3" key="1">
    <citation type="journal article" date="2019" name="Int. J. Syst. Evol. Microbiol.">
        <title>The Global Catalogue of Microorganisms (GCM) 10K type strain sequencing project: providing services to taxonomists for standard genome sequencing and annotation.</title>
        <authorList>
            <consortium name="The Broad Institute Genomics Platform"/>
            <consortium name="The Broad Institute Genome Sequencing Center for Infectious Disease"/>
            <person name="Wu L."/>
            <person name="Ma J."/>
        </authorList>
    </citation>
    <scope>NUCLEOTIDE SEQUENCE [LARGE SCALE GENOMIC DNA]</scope>
    <source>
        <strain evidence="3">JCM 17441</strain>
    </source>
</reference>
<keyword evidence="1" id="KW-0812">Transmembrane</keyword>
<evidence type="ECO:0000313" key="2">
    <source>
        <dbReference type="EMBL" id="GAA4244361.1"/>
    </source>
</evidence>
<evidence type="ECO:0000313" key="3">
    <source>
        <dbReference type="Proteomes" id="UP001500620"/>
    </source>
</evidence>
<dbReference type="RefSeq" id="WP_345121037.1">
    <property type="nucleotide sequence ID" value="NZ_BAABAT010000001.1"/>
</dbReference>
<dbReference type="Proteomes" id="UP001500620">
    <property type="component" value="Unassembled WGS sequence"/>
</dbReference>
<proteinExistence type="predicted"/>
<keyword evidence="3" id="KW-1185">Reference proteome</keyword>
<protein>
    <submittedName>
        <fullName evidence="2">Uncharacterized protein</fullName>
    </submittedName>
</protein>
<sequence length="81" mass="8994">MAVRRTRGERYRFRRLLLQVWLSAGLVAAVVASPLLLAWVSSWPVRWPELSDVGQAYGTVSAVPSALGFCGIAISVYMQRE</sequence>
<name>A0ABP8CWU8_9ACTN</name>